<dbReference type="Pfam" id="PF05521">
    <property type="entry name" value="Phage_HCP"/>
    <property type="match status" value="1"/>
</dbReference>
<proteinExistence type="predicted"/>
<dbReference type="EMBL" id="JASNJD010000004">
    <property type="protein sequence ID" value="MDK3017622.1"/>
    <property type="molecule type" value="Genomic_DNA"/>
</dbReference>
<organism evidence="1 2">
    <name type="scientific">Pseudodonghicola flavimaris</name>
    <dbReference type="NCBI Taxonomy" id="3050036"/>
    <lineage>
        <taxon>Bacteria</taxon>
        <taxon>Pseudomonadati</taxon>
        <taxon>Pseudomonadota</taxon>
        <taxon>Alphaproteobacteria</taxon>
        <taxon>Rhodobacterales</taxon>
        <taxon>Paracoccaceae</taxon>
        <taxon>Pseudodonghicola</taxon>
    </lineage>
</organism>
<reference evidence="1 2" key="1">
    <citation type="submission" date="2023-05" db="EMBL/GenBank/DDBJ databases">
        <title>Pseudodonghicola sp. nov.</title>
        <authorList>
            <person name="Huang J."/>
        </authorList>
    </citation>
    <scope>NUCLEOTIDE SEQUENCE [LARGE SCALE GENOMIC DNA]</scope>
    <source>
        <strain evidence="1 2">IC7</strain>
    </source>
</reference>
<dbReference type="Gene3D" id="2.40.10.270">
    <property type="entry name" value="Bacteriophage SPP1 head-tail adaptor protein"/>
    <property type="match status" value="1"/>
</dbReference>
<dbReference type="RefSeq" id="WP_284480434.1">
    <property type="nucleotide sequence ID" value="NZ_JASNJD010000004.1"/>
</dbReference>
<dbReference type="InterPro" id="IPR038666">
    <property type="entry name" value="SSP1_head-tail_sf"/>
</dbReference>
<comment type="caution">
    <text evidence="1">The sequence shown here is derived from an EMBL/GenBank/DDBJ whole genome shotgun (WGS) entry which is preliminary data.</text>
</comment>
<protein>
    <submittedName>
        <fullName evidence="1">Head-tail adaptor protein</fullName>
    </submittedName>
</protein>
<dbReference type="InterPro" id="IPR008767">
    <property type="entry name" value="Phage_SPP1_head-tail_adaptor"/>
</dbReference>
<dbReference type="Proteomes" id="UP001243757">
    <property type="component" value="Unassembled WGS sequence"/>
</dbReference>
<keyword evidence="2" id="KW-1185">Reference proteome</keyword>
<evidence type="ECO:0000313" key="2">
    <source>
        <dbReference type="Proteomes" id="UP001243757"/>
    </source>
</evidence>
<name>A0ABT7EZ56_9RHOB</name>
<gene>
    <name evidence="1" type="ORF">QO033_08025</name>
</gene>
<sequence length="112" mass="12764">MGLEAYNRRISILAADETENDAGEMVPGAWLPMMTVWASYQPVSDGEKLRAAAVEQRTDARFRMAWLPGRAQINGRHRLRFDGHDWQISGVKEIGFREELELTAWHVKKAPV</sequence>
<accession>A0ABT7EZ56</accession>
<evidence type="ECO:0000313" key="1">
    <source>
        <dbReference type="EMBL" id="MDK3017622.1"/>
    </source>
</evidence>